<sequence>MSKLLALVIIAMMVIQLIKPLGWPGLKRRSDFWKLALLAMAAISITAVLGHWT</sequence>
<protein>
    <submittedName>
        <fullName evidence="2">Uncharacterized protein</fullName>
    </submittedName>
</protein>
<feature type="transmembrane region" description="Helical" evidence="1">
    <location>
        <begin position="32"/>
        <end position="52"/>
    </location>
</feature>
<evidence type="ECO:0000313" key="3">
    <source>
        <dbReference type="Proteomes" id="UP000219182"/>
    </source>
</evidence>
<dbReference type="RefSeq" id="WP_008873884.1">
    <property type="nucleotide sequence ID" value="NZ_NWQG01000016.1"/>
</dbReference>
<gene>
    <name evidence="2" type="ORF">CN311_03610</name>
</gene>
<dbReference type="Proteomes" id="UP000219182">
    <property type="component" value="Unassembled WGS sequence"/>
</dbReference>
<keyword evidence="3" id="KW-1185">Reference proteome</keyword>
<evidence type="ECO:0000313" key="2">
    <source>
        <dbReference type="EMBL" id="PDQ22465.1"/>
    </source>
</evidence>
<dbReference type="AlphaFoldDB" id="A0A2A6FL53"/>
<evidence type="ECO:0000256" key="1">
    <source>
        <dbReference type="SAM" id="Phobius"/>
    </source>
</evidence>
<comment type="caution">
    <text evidence="2">The sequence shown here is derived from an EMBL/GenBank/DDBJ whole genome shotgun (WGS) entry which is preliminary data.</text>
</comment>
<dbReference type="EMBL" id="NWQG01000016">
    <property type="protein sequence ID" value="PDQ22465.1"/>
    <property type="molecule type" value="Genomic_DNA"/>
</dbReference>
<keyword evidence="1" id="KW-1133">Transmembrane helix</keyword>
<keyword evidence="1" id="KW-0812">Transmembrane</keyword>
<keyword evidence="1" id="KW-0472">Membrane</keyword>
<organism evidence="2 3">
    <name type="scientific">Mesorhizobium sanjuanii</name>
    <dbReference type="NCBI Taxonomy" id="2037900"/>
    <lineage>
        <taxon>Bacteria</taxon>
        <taxon>Pseudomonadati</taxon>
        <taxon>Pseudomonadota</taxon>
        <taxon>Alphaproteobacteria</taxon>
        <taxon>Hyphomicrobiales</taxon>
        <taxon>Phyllobacteriaceae</taxon>
        <taxon>Mesorhizobium</taxon>
    </lineage>
</organism>
<proteinExistence type="predicted"/>
<name>A0A2A6FL53_9HYPH</name>
<accession>A0A2A6FL53</accession>
<reference evidence="2 3" key="1">
    <citation type="submission" date="2017-09" db="EMBL/GenBank/DDBJ databases">
        <title>Mesorhizobum sanjuanii sp. nov. isolated from nodules of Lotus tenuis in saline-alkaline lowlands of Flooding Pampa.</title>
        <authorList>
            <person name="Sannazzaro A.I."/>
            <person name="Torres Tejerizo G.A."/>
            <person name="Fontana F."/>
            <person name="Cumpa Velazquez L.M."/>
            <person name="Hansen L."/>
            <person name="Pistorio M."/>
            <person name="Estrella M.J."/>
        </authorList>
    </citation>
    <scope>NUCLEOTIDE SEQUENCE [LARGE SCALE GENOMIC DNA]</scope>
    <source>
        <strain evidence="2 3">BSA136</strain>
    </source>
</reference>